<keyword evidence="5 8" id="KW-0812">Transmembrane</keyword>
<dbReference type="PRINTS" id="PR00758">
    <property type="entry name" value="ARSENICPUMP"/>
</dbReference>
<feature type="transmembrane region" description="Helical" evidence="8">
    <location>
        <begin position="48"/>
        <end position="69"/>
    </location>
</feature>
<name>A0A6J4VJM2_9BACT</name>
<evidence type="ECO:0000256" key="6">
    <source>
        <dbReference type="ARBA" id="ARBA00022989"/>
    </source>
</evidence>
<feature type="transmembrane region" description="Helical" evidence="8">
    <location>
        <begin position="276"/>
        <end position="295"/>
    </location>
</feature>
<dbReference type="PANTHER" id="PTHR43568">
    <property type="entry name" value="P PROTEIN"/>
    <property type="match status" value="1"/>
</dbReference>
<feature type="transmembrane region" description="Helical" evidence="8">
    <location>
        <begin position="418"/>
        <end position="436"/>
    </location>
</feature>
<feature type="transmembrane region" description="Helical" evidence="8">
    <location>
        <begin position="374"/>
        <end position="398"/>
    </location>
</feature>
<evidence type="ECO:0000256" key="8">
    <source>
        <dbReference type="SAM" id="Phobius"/>
    </source>
</evidence>
<keyword evidence="4" id="KW-1003">Cell membrane</keyword>
<comment type="similarity">
    <text evidence="2">Belongs to the CitM (TC 2.A.11) transporter family.</text>
</comment>
<feature type="transmembrane region" description="Helical" evidence="8">
    <location>
        <begin position="232"/>
        <end position="264"/>
    </location>
</feature>
<evidence type="ECO:0000256" key="1">
    <source>
        <dbReference type="ARBA" id="ARBA00004651"/>
    </source>
</evidence>
<evidence type="ECO:0000313" key="10">
    <source>
        <dbReference type="EMBL" id="CAA9581167.1"/>
    </source>
</evidence>
<dbReference type="InterPro" id="IPR051475">
    <property type="entry name" value="Diverse_Ion_Transporter"/>
</dbReference>
<dbReference type="GO" id="GO:0015105">
    <property type="term" value="F:arsenite transmembrane transporter activity"/>
    <property type="evidence" value="ECO:0007669"/>
    <property type="project" value="InterPro"/>
</dbReference>
<comment type="subcellular location">
    <subcellularLocation>
        <location evidence="1">Cell membrane</location>
        <topology evidence="1">Multi-pass membrane protein</topology>
    </subcellularLocation>
</comment>
<sequence length="442" mass="46726">MSELTVATTIFVVTYAVIISERLDRAVVALAGAALMIAFGVLDQDRAVAAIDFNTLALLVGMMILVNILKRTGVFRYAGWRTAIAVGGSPWRLMVGFALFTAVASAFLDNVTTILLMVPVTIAICDDLGFDARPFLITQVIASNVGGTATLIGDPPNILIGSATGLDFVAFLANLGPLVALLLPLTIAGFWLAYQRRGRLAAPSPEARRALAEADARVHIGNAPLLRRALSVLALTILGFVLHGVLHLEAGTVAMFGAILLLLLSRADLHGVLAEVEWPTIFFFVGLFVLVGGLEEIGLLDRIARRAVAVSGGDVTLTVLAILWFAAVVSAIVDNIPAVATMIPLTFSIARLLFPELAELDDAALARHAEVAPLWWALALGACLGGNGSLVGASANVVAVGISERRGQPIGFWGFTRVGLPFTLATLVVASLYVWLRYLAFQ</sequence>
<protein>
    <submittedName>
        <fullName evidence="10">Na+/H+ antiporter NhaD and related arsenite permeases</fullName>
    </submittedName>
</protein>
<evidence type="ECO:0000259" key="9">
    <source>
        <dbReference type="Pfam" id="PF03600"/>
    </source>
</evidence>
<evidence type="ECO:0000256" key="4">
    <source>
        <dbReference type="ARBA" id="ARBA00022475"/>
    </source>
</evidence>
<feature type="domain" description="Citrate transporter-like" evidence="9">
    <location>
        <begin position="15"/>
        <end position="381"/>
    </location>
</feature>
<evidence type="ECO:0000256" key="5">
    <source>
        <dbReference type="ARBA" id="ARBA00022692"/>
    </source>
</evidence>
<feature type="transmembrane region" description="Helical" evidence="8">
    <location>
        <begin position="26"/>
        <end position="42"/>
    </location>
</feature>
<feature type="transmembrane region" description="Helical" evidence="8">
    <location>
        <begin position="307"/>
        <end position="329"/>
    </location>
</feature>
<accession>A0A6J4VJM2</accession>
<dbReference type="GO" id="GO:0005886">
    <property type="term" value="C:plasma membrane"/>
    <property type="evidence" value="ECO:0007669"/>
    <property type="project" value="UniProtKB-SubCell"/>
</dbReference>
<dbReference type="EMBL" id="CADCWL010000221">
    <property type="protein sequence ID" value="CAA9581167.1"/>
    <property type="molecule type" value="Genomic_DNA"/>
</dbReference>
<dbReference type="InterPro" id="IPR004680">
    <property type="entry name" value="Cit_transptr-like_dom"/>
</dbReference>
<keyword evidence="3" id="KW-0813">Transport</keyword>
<organism evidence="10">
    <name type="scientific">uncultured Thermomicrobiales bacterium</name>
    <dbReference type="NCBI Taxonomy" id="1645740"/>
    <lineage>
        <taxon>Bacteria</taxon>
        <taxon>Pseudomonadati</taxon>
        <taxon>Thermomicrobiota</taxon>
        <taxon>Thermomicrobia</taxon>
        <taxon>Thermomicrobiales</taxon>
        <taxon>environmental samples</taxon>
    </lineage>
</organism>
<evidence type="ECO:0000256" key="7">
    <source>
        <dbReference type="ARBA" id="ARBA00023136"/>
    </source>
</evidence>
<keyword evidence="7 8" id="KW-0472">Membrane</keyword>
<dbReference type="PANTHER" id="PTHR43568:SF1">
    <property type="entry name" value="P PROTEIN"/>
    <property type="match status" value="1"/>
</dbReference>
<dbReference type="Pfam" id="PF03600">
    <property type="entry name" value="CitMHS"/>
    <property type="match status" value="1"/>
</dbReference>
<dbReference type="InterPro" id="IPR000802">
    <property type="entry name" value="Arsenical_pump_ArsB"/>
</dbReference>
<reference evidence="10" key="1">
    <citation type="submission" date="2020-02" db="EMBL/GenBank/DDBJ databases">
        <authorList>
            <person name="Meier V. D."/>
        </authorList>
    </citation>
    <scope>NUCLEOTIDE SEQUENCE</scope>
    <source>
        <strain evidence="10">AVDCRST_MAG19</strain>
    </source>
</reference>
<feature type="transmembrane region" description="Helical" evidence="8">
    <location>
        <begin position="168"/>
        <end position="194"/>
    </location>
</feature>
<dbReference type="CDD" id="cd01116">
    <property type="entry name" value="P_permease"/>
    <property type="match status" value="1"/>
</dbReference>
<dbReference type="AlphaFoldDB" id="A0A6J4VJM2"/>
<evidence type="ECO:0000256" key="3">
    <source>
        <dbReference type="ARBA" id="ARBA00022448"/>
    </source>
</evidence>
<evidence type="ECO:0000256" key="2">
    <source>
        <dbReference type="ARBA" id="ARBA00009843"/>
    </source>
</evidence>
<gene>
    <name evidence="10" type="ORF">AVDCRST_MAG19-4076</name>
</gene>
<keyword evidence="6 8" id="KW-1133">Transmembrane helix</keyword>
<feature type="transmembrane region" description="Helical" evidence="8">
    <location>
        <begin position="90"/>
        <end position="108"/>
    </location>
</feature>
<proteinExistence type="inferred from homology"/>